<sequence>MFSYSDYLLQRTAREYIELLRVSVMNFCSHCLNEGNSDKAELYNVTPFTCSELLGFIERNLKEETCIVDGEVRKL</sequence>
<dbReference type="EMBL" id="OM869702">
    <property type="protein sequence ID" value="UPW41963.1"/>
    <property type="molecule type" value="Genomic_DNA"/>
</dbReference>
<proteinExistence type="predicted"/>
<evidence type="ECO:0000313" key="1">
    <source>
        <dbReference type="EMBL" id="UPW41963.1"/>
    </source>
</evidence>
<accession>A0A976N2Q6</accession>
<organism evidence="1">
    <name type="scientific">Dipodfec virus RodF1_53</name>
    <dbReference type="NCBI Taxonomy" id="2929302"/>
    <lineage>
        <taxon>Viruses</taxon>
        <taxon>Monodnaviria</taxon>
        <taxon>Sangervirae</taxon>
        <taxon>Phixviricota</taxon>
        <taxon>Malgrandaviricetes</taxon>
        <taxon>Petitvirales</taxon>
        <taxon>Microviridae</taxon>
    </lineage>
</organism>
<protein>
    <submittedName>
        <fullName evidence="1">Uncharacterized protein</fullName>
    </submittedName>
</protein>
<name>A0A976N2Q6_9VIRU</name>
<reference evidence="1" key="1">
    <citation type="submission" date="2022-02" db="EMBL/GenBank/DDBJ databases">
        <title>Towards deciphering the DNA virus diversity associated with rodent species in the families Cricetidae and Heteromyidae.</title>
        <authorList>
            <person name="Lund M."/>
            <person name="Larsen B.B."/>
            <person name="Gryseels S."/>
            <person name="Kraberger S."/>
            <person name="Rowsey D.M."/>
            <person name="Steger L."/>
            <person name="Yule K.M."/>
            <person name="Upham N.S."/>
            <person name="Worobey M."/>
            <person name="Van Doorslaer K."/>
            <person name="Varsani A."/>
        </authorList>
    </citation>
    <scope>NUCLEOTIDE SEQUENCE</scope>
    <source>
        <strain evidence="1">NeonRodF1_53</strain>
    </source>
</reference>